<dbReference type="AlphaFoldDB" id="A0A561PGQ2"/>
<dbReference type="PANTHER" id="PTHR30273">
    <property type="entry name" value="PERIPLASMIC SIGNAL SENSOR AND SIGMA FACTOR ACTIVATOR FECR-RELATED"/>
    <property type="match status" value="1"/>
</dbReference>
<dbReference type="Pfam" id="PF16344">
    <property type="entry name" value="FecR_C"/>
    <property type="match status" value="1"/>
</dbReference>
<name>A0A561PGQ2_9BACT</name>
<dbReference type="InterPro" id="IPR032508">
    <property type="entry name" value="FecR_C"/>
</dbReference>
<dbReference type="InterPro" id="IPR006860">
    <property type="entry name" value="FecR"/>
</dbReference>
<accession>A0A561PGQ2</accession>
<evidence type="ECO:0000259" key="2">
    <source>
        <dbReference type="Pfam" id="PF04773"/>
    </source>
</evidence>
<dbReference type="Pfam" id="PF04773">
    <property type="entry name" value="FecR"/>
    <property type="match status" value="1"/>
</dbReference>
<dbReference type="PANTHER" id="PTHR30273:SF2">
    <property type="entry name" value="PROTEIN FECR"/>
    <property type="match status" value="1"/>
</dbReference>
<keyword evidence="1" id="KW-0472">Membrane</keyword>
<keyword evidence="1" id="KW-0812">Transmembrane</keyword>
<dbReference type="InterPro" id="IPR012373">
    <property type="entry name" value="Ferrdict_sens_TM"/>
</dbReference>
<sequence length="326" mass="35594">MLMTPSRLQYLLEKYLDGTATDAELAAYNQWYDQQPNPDGHLFTAGEADDMYRVIATGIGARKKVYYLHWVAAAAAAVVIIALGMWWISGITSSPIRPVLAEKKSPVPDTTVVQNVKAQPQVLSLPDGSQVVLYPNASIRYTTPFAAKDRTIWLRGKGFFNVVRNAPLPFTVISEGIATTALGTSFTIYSVHQDVKVLLHTGKVMVKSTAQTRYLQPGQQLTCNITTGIAHVQPQPGRPAAAPAVAFGSLQGFAATFDQTPLSAVLDSIAAGYHIHISRQPHVFDDIAFSGMIRDTDSLAQVLHRMAMLHDLKIISTSTGYRIEKK</sequence>
<evidence type="ECO:0000313" key="5">
    <source>
        <dbReference type="Proteomes" id="UP000320811"/>
    </source>
</evidence>
<feature type="transmembrane region" description="Helical" evidence="1">
    <location>
        <begin position="67"/>
        <end position="88"/>
    </location>
</feature>
<comment type="caution">
    <text evidence="4">The sequence shown here is derived from an EMBL/GenBank/DDBJ whole genome shotgun (WGS) entry which is preliminary data.</text>
</comment>
<dbReference type="Gene3D" id="2.60.120.1440">
    <property type="match status" value="1"/>
</dbReference>
<dbReference type="Gene3D" id="3.55.50.30">
    <property type="match status" value="1"/>
</dbReference>
<evidence type="ECO:0000256" key="1">
    <source>
        <dbReference type="SAM" id="Phobius"/>
    </source>
</evidence>
<evidence type="ECO:0000259" key="3">
    <source>
        <dbReference type="Pfam" id="PF16344"/>
    </source>
</evidence>
<keyword evidence="1" id="KW-1133">Transmembrane helix</keyword>
<proteinExistence type="predicted"/>
<reference evidence="4 5" key="1">
    <citation type="submission" date="2019-06" db="EMBL/GenBank/DDBJ databases">
        <title>Sorghum-associated microbial communities from plants grown in Nebraska, USA.</title>
        <authorList>
            <person name="Schachtman D."/>
        </authorList>
    </citation>
    <scope>NUCLEOTIDE SEQUENCE [LARGE SCALE GENOMIC DNA]</scope>
    <source>
        <strain evidence="4 5">1209</strain>
    </source>
</reference>
<dbReference type="Proteomes" id="UP000320811">
    <property type="component" value="Unassembled WGS sequence"/>
</dbReference>
<evidence type="ECO:0000313" key="4">
    <source>
        <dbReference type="EMBL" id="TWF37289.1"/>
    </source>
</evidence>
<keyword evidence="5" id="KW-1185">Reference proteome</keyword>
<feature type="domain" description="FecR protein" evidence="2">
    <location>
        <begin position="122"/>
        <end position="204"/>
    </location>
</feature>
<protein>
    <submittedName>
        <fullName evidence="4">FecR family protein</fullName>
    </submittedName>
</protein>
<dbReference type="EMBL" id="VIWO01000007">
    <property type="protein sequence ID" value="TWF37289.1"/>
    <property type="molecule type" value="Genomic_DNA"/>
</dbReference>
<organism evidence="4 5">
    <name type="scientific">Chitinophaga polysaccharea</name>
    <dbReference type="NCBI Taxonomy" id="1293035"/>
    <lineage>
        <taxon>Bacteria</taxon>
        <taxon>Pseudomonadati</taxon>
        <taxon>Bacteroidota</taxon>
        <taxon>Chitinophagia</taxon>
        <taxon>Chitinophagales</taxon>
        <taxon>Chitinophagaceae</taxon>
        <taxon>Chitinophaga</taxon>
    </lineage>
</organism>
<dbReference type="GO" id="GO:0016989">
    <property type="term" value="F:sigma factor antagonist activity"/>
    <property type="evidence" value="ECO:0007669"/>
    <property type="project" value="TreeGrafter"/>
</dbReference>
<gene>
    <name evidence="4" type="ORF">FHW36_107215</name>
</gene>
<feature type="domain" description="Protein FecR C-terminal" evidence="3">
    <location>
        <begin position="256"/>
        <end position="314"/>
    </location>
</feature>